<dbReference type="InterPro" id="IPR015943">
    <property type="entry name" value="WD40/YVTN_repeat-like_dom_sf"/>
</dbReference>
<dbReference type="PANTHER" id="PTHR34512:SF30">
    <property type="entry name" value="OUTER MEMBRANE PROTEIN ASSEMBLY FACTOR BAMB"/>
    <property type="match status" value="1"/>
</dbReference>
<dbReference type="EMBL" id="BMOU01000006">
    <property type="protein sequence ID" value="GGO01098.1"/>
    <property type="molecule type" value="Genomic_DNA"/>
</dbReference>
<evidence type="ECO:0000256" key="1">
    <source>
        <dbReference type="SAM" id="MobiDB-lite"/>
    </source>
</evidence>
<dbReference type="Gene3D" id="2.40.128.630">
    <property type="match status" value="1"/>
</dbReference>
<dbReference type="AlphaFoldDB" id="A0A830GRD7"/>
<dbReference type="RefSeq" id="WP_229783178.1">
    <property type="nucleotide sequence ID" value="NZ_BMOU01000006.1"/>
</dbReference>
<keyword evidence="4" id="KW-1185">Reference proteome</keyword>
<protein>
    <recommendedName>
        <fullName evidence="2">Pyrrolo-quinoline quinone repeat domain-containing protein</fullName>
    </recommendedName>
</protein>
<dbReference type="InterPro" id="IPR002372">
    <property type="entry name" value="PQQ_rpt_dom"/>
</dbReference>
<reference evidence="3" key="2">
    <citation type="submission" date="2020-09" db="EMBL/GenBank/DDBJ databases">
        <authorList>
            <person name="Sun Q."/>
            <person name="Ohkuma M."/>
        </authorList>
    </citation>
    <scope>NUCLEOTIDE SEQUENCE</scope>
    <source>
        <strain evidence="3">JCM 17820</strain>
    </source>
</reference>
<dbReference type="Pfam" id="PF13360">
    <property type="entry name" value="PQQ_2"/>
    <property type="match status" value="2"/>
</dbReference>
<name>A0A830GRD7_9EURY</name>
<evidence type="ECO:0000313" key="3">
    <source>
        <dbReference type="EMBL" id="GGO01098.1"/>
    </source>
</evidence>
<feature type="region of interest" description="Disordered" evidence="1">
    <location>
        <begin position="26"/>
        <end position="45"/>
    </location>
</feature>
<dbReference type="InterPro" id="IPR018391">
    <property type="entry name" value="PQQ_b-propeller_rpt"/>
</dbReference>
<dbReference type="PROSITE" id="PS51257">
    <property type="entry name" value="PROKAR_LIPOPROTEIN"/>
    <property type="match status" value="1"/>
</dbReference>
<evidence type="ECO:0000313" key="4">
    <source>
        <dbReference type="Proteomes" id="UP000605784"/>
    </source>
</evidence>
<accession>A0A830GRD7</accession>
<reference evidence="3" key="1">
    <citation type="journal article" date="2014" name="Int. J. Syst. Evol. Microbiol.">
        <title>Complete genome sequence of Corynebacterium casei LMG S-19264T (=DSM 44701T), isolated from a smear-ripened cheese.</title>
        <authorList>
            <consortium name="US DOE Joint Genome Institute (JGI-PGF)"/>
            <person name="Walter F."/>
            <person name="Albersmeier A."/>
            <person name="Kalinowski J."/>
            <person name="Ruckert C."/>
        </authorList>
    </citation>
    <scope>NUCLEOTIDE SEQUENCE</scope>
    <source>
        <strain evidence="3">JCM 17820</strain>
    </source>
</reference>
<sequence>MPSLSRRDALRTIGLAGVASVAGCSSVDLGNGPNERPPDSLETSWSPSTDAWCFKYADLQNTARSPHEIQTPPTIKWQDRITDPPSASLISGELVAATPGQVITAGRFDSELHLRAYSAIDGKHRWNRRIQHQPGRRIPRFGGLVDGSLYMTDGGTDVIAVNVADGTIRWRRNLYDRVADAVPEKFLSPSNSAVDFSPIPVATPETVYIQSSYGLHGLEPGDGSERWRLYLGDRIDQAALEDPYGLAVTARRVWASYGGHVQALFTVRLSDGSLEIERTRLPLELPSRPVVTGDREAVLTHDIVWGTSPPETLAVGVAGEDVEWQFPGHAGEGAAAYSPLATDGDRVFVAASHEQQEQLVVFALQAATGKLEWLHRESFADRNVSVGAGGEFRLCQPAVTGGTLVVGYGTNPEQGTGHGEVVALSRAAGRVQWRSTLSIAPQDLMMTSDRLYVGGQQGTVVALADDGSG</sequence>
<feature type="domain" description="Pyrrolo-quinoline quinone repeat" evidence="2">
    <location>
        <begin position="339"/>
        <end position="464"/>
    </location>
</feature>
<dbReference type="SUPFAM" id="SSF50998">
    <property type="entry name" value="Quinoprotein alcohol dehydrogenase-like"/>
    <property type="match status" value="2"/>
</dbReference>
<dbReference type="Proteomes" id="UP000605784">
    <property type="component" value="Unassembled WGS sequence"/>
</dbReference>
<dbReference type="InterPro" id="IPR011047">
    <property type="entry name" value="Quinoprotein_ADH-like_sf"/>
</dbReference>
<proteinExistence type="predicted"/>
<comment type="caution">
    <text evidence="3">The sequence shown here is derived from an EMBL/GenBank/DDBJ whole genome shotgun (WGS) entry which is preliminary data.</text>
</comment>
<evidence type="ECO:0000259" key="2">
    <source>
        <dbReference type="Pfam" id="PF13360"/>
    </source>
</evidence>
<organism evidence="3 4">
    <name type="scientific">Haloarcula pellucida</name>
    <dbReference type="NCBI Taxonomy" id="1427151"/>
    <lineage>
        <taxon>Archaea</taxon>
        <taxon>Methanobacteriati</taxon>
        <taxon>Methanobacteriota</taxon>
        <taxon>Stenosarchaea group</taxon>
        <taxon>Halobacteria</taxon>
        <taxon>Halobacteriales</taxon>
        <taxon>Haloarculaceae</taxon>
        <taxon>Haloarcula</taxon>
    </lineage>
</organism>
<dbReference type="SMART" id="SM00564">
    <property type="entry name" value="PQQ"/>
    <property type="match status" value="5"/>
</dbReference>
<gene>
    <name evidence="3" type="ORF">GCM10009030_34420</name>
</gene>
<dbReference type="Gene3D" id="2.130.10.10">
    <property type="entry name" value="YVTN repeat-like/Quinoprotein amine dehydrogenase"/>
    <property type="match status" value="1"/>
</dbReference>
<feature type="domain" description="Pyrrolo-quinoline quinone repeat" evidence="2">
    <location>
        <begin position="96"/>
        <end position="310"/>
    </location>
</feature>
<dbReference type="PANTHER" id="PTHR34512">
    <property type="entry name" value="CELL SURFACE PROTEIN"/>
    <property type="match status" value="1"/>
</dbReference>